<dbReference type="InterPro" id="IPR036390">
    <property type="entry name" value="WH_DNA-bd_sf"/>
</dbReference>
<dbReference type="eggNOG" id="COG0583">
    <property type="taxonomic scope" value="Bacteria"/>
</dbReference>
<dbReference type="PANTHER" id="PTHR30537:SF74">
    <property type="entry name" value="HTH-TYPE TRANSCRIPTIONAL REGULATOR TRPI"/>
    <property type="match status" value="1"/>
</dbReference>
<gene>
    <name evidence="6" type="ORF">PM02_10480</name>
</gene>
<dbReference type="SUPFAM" id="SSF53850">
    <property type="entry name" value="Periplasmic binding protein-like II"/>
    <property type="match status" value="1"/>
</dbReference>
<evidence type="ECO:0000313" key="6">
    <source>
        <dbReference type="EMBL" id="KAJ02894.1"/>
    </source>
</evidence>
<dbReference type="Proteomes" id="UP000027337">
    <property type="component" value="Unassembled WGS sequence"/>
</dbReference>
<dbReference type="AlphaFoldDB" id="A0A061STW5"/>
<dbReference type="GO" id="GO:0043565">
    <property type="term" value="F:sequence-specific DNA binding"/>
    <property type="evidence" value="ECO:0007669"/>
    <property type="project" value="TreeGrafter"/>
</dbReference>
<dbReference type="STRING" id="83219.PM02_10480"/>
<organism evidence="6 7">
    <name type="scientific">Sulfitobacter mediterraneus</name>
    <dbReference type="NCBI Taxonomy" id="83219"/>
    <lineage>
        <taxon>Bacteria</taxon>
        <taxon>Pseudomonadati</taxon>
        <taxon>Pseudomonadota</taxon>
        <taxon>Alphaproteobacteria</taxon>
        <taxon>Rhodobacterales</taxon>
        <taxon>Roseobacteraceae</taxon>
        <taxon>Sulfitobacter</taxon>
    </lineage>
</organism>
<dbReference type="EMBL" id="JEMU01000008">
    <property type="protein sequence ID" value="KAJ02894.1"/>
    <property type="molecule type" value="Genomic_DNA"/>
</dbReference>
<dbReference type="GO" id="GO:0006351">
    <property type="term" value="P:DNA-templated transcription"/>
    <property type="evidence" value="ECO:0007669"/>
    <property type="project" value="TreeGrafter"/>
</dbReference>
<dbReference type="Pfam" id="PF00126">
    <property type="entry name" value="HTH_1"/>
    <property type="match status" value="1"/>
</dbReference>
<dbReference type="FunFam" id="1.10.10.10:FF:000038">
    <property type="entry name" value="Glycine cleavage system transcriptional activator"/>
    <property type="match status" value="1"/>
</dbReference>
<dbReference type="InterPro" id="IPR000847">
    <property type="entry name" value="LysR_HTH_N"/>
</dbReference>
<keyword evidence="2" id="KW-0805">Transcription regulation</keyword>
<dbReference type="InterPro" id="IPR005119">
    <property type="entry name" value="LysR_subst-bd"/>
</dbReference>
<dbReference type="PRINTS" id="PR00039">
    <property type="entry name" value="HTHLYSR"/>
</dbReference>
<keyword evidence="4" id="KW-0804">Transcription</keyword>
<dbReference type="Pfam" id="PF03466">
    <property type="entry name" value="LysR_substrate"/>
    <property type="match status" value="1"/>
</dbReference>
<dbReference type="PROSITE" id="PS50931">
    <property type="entry name" value="HTH_LYSR"/>
    <property type="match status" value="1"/>
</dbReference>
<dbReference type="InterPro" id="IPR058163">
    <property type="entry name" value="LysR-type_TF_proteobact-type"/>
</dbReference>
<keyword evidence="7" id="KW-1185">Reference proteome</keyword>
<dbReference type="RefSeq" id="WP_037908072.1">
    <property type="nucleotide sequence ID" value="NZ_JEMU01000008.1"/>
</dbReference>
<accession>A0A061STW5</accession>
<proteinExistence type="inferred from homology"/>
<comment type="similarity">
    <text evidence="1">Belongs to the LysR transcriptional regulatory family.</text>
</comment>
<reference evidence="6 7" key="1">
    <citation type="journal article" date="2014" name="Genome Announc.">
        <title>Draft Genome Sequences of Two Isolates of the Roseobacter Group, Sulfitobacter sp. Strains 3SOLIMAR09 and 1FIGIMAR09, from Harbors of Mallorca Island (Mediterranean Sea).</title>
        <authorList>
            <person name="Mas-Llado M."/>
            <person name="Pina-Villalonga J.M."/>
            <person name="Brunet-Galmes I."/>
            <person name="Nogales B."/>
            <person name="Bosch R."/>
        </authorList>
    </citation>
    <scope>NUCLEOTIDE SEQUENCE [LARGE SCALE GENOMIC DNA]</scope>
    <source>
        <strain evidence="6 7">1FIGIMAR09</strain>
    </source>
</reference>
<protein>
    <submittedName>
        <fullName evidence="6">LysR family transcriptional regulator</fullName>
    </submittedName>
</protein>
<comment type="caution">
    <text evidence="6">The sequence shown here is derived from an EMBL/GenBank/DDBJ whole genome shotgun (WGS) entry which is preliminary data.</text>
</comment>
<evidence type="ECO:0000313" key="7">
    <source>
        <dbReference type="Proteomes" id="UP000027337"/>
    </source>
</evidence>
<feature type="domain" description="HTH lysR-type" evidence="5">
    <location>
        <begin position="6"/>
        <end position="63"/>
    </location>
</feature>
<dbReference type="InterPro" id="IPR036388">
    <property type="entry name" value="WH-like_DNA-bd_sf"/>
</dbReference>
<dbReference type="Gene3D" id="1.10.10.10">
    <property type="entry name" value="Winged helix-like DNA-binding domain superfamily/Winged helix DNA-binding domain"/>
    <property type="match status" value="1"/>
</dbReference>
<evidence type="ECO:0000259" key="5">
    <source>
        <dbReference type="PROSITE" id="PS50931"/>
    </source>
</evidence>
<dbReference type="PANTHER" id="PTHR30537">
    <property type="entry name" value="HTH-TYPE TRANSCRIPTIONAL REGULATOR"/>
    <property type="match status" value="1"/>
</dbReference>
<name>A0A061STW5_9RHOB</name>
<dbReference type="Gene3D" id="3.40.190.10">
    <property type="entry name" value="Periplasmic binding protein-like II"/>
    <property type="match status" value="2"/>
</dbReference>
<keyword evidence="3" id="KW-0238">DNA-binding</keyword>
<evidence type="ECO:0000256" key="4">
    <source>
        <dbReference type="ARBA" id="ARBA00023163"/>
    </source>
</evidence>
<dbReference type="GO" id="GO:0003700">
    <property type="term" value="F:DNA-binding transcription factor activity"/>
    <property type="evidence" value="ECO:0007669"/>
    <property type="project" value="InterPro"/>
</dbReference>
<evidence type="ECO:0000256" key="3">
    <source>
        <dbReference type="ARBA" id="ARBA00023125"/>
    </source>
</evidence>
<dbReference type="SUPFAM" id="SSF46785">
    <property type="entry name" value="Winged helix' DNA-binding domain"/>
    <property type="match status" value="1"/>
</dbReference>
<sequence length="308" mass="34666">MATRIPTLTSLRAFEAVARFRSFRKAADEMHVTHAAVSHQIKTLEQAVGIQLFVRNSRSVELTPAGAQYYPSIREHIQGIMDATQRLQVPDEANVLRVQSYNSFNTMWLQPRLAEFLQDNPTIRVRIISSFEDGNYDIHRFDVGVFNAPPFDPRYDYRFLFETDIFPVCAPGWAGAQEGPANLALLDTAELLSVPNTGNVADWDCWLRHVGRSPEKMAYGPVFDHYPLVREAVLNGKGIGIARAPFVARDLAIGRLIKPFQQTVPEPLPWFVATKKEGKPDPSIALFVDWLIAEMESDPTVRITQTTA</sequence>
<evidence type="ECO:0000256" key="2">
    <source>
        <dbReference type="ARBA" id="ARBA00023015"/>
    </source>
</evidence>
<evidence type="ECO:0000256" key="1">
    <source>
        <dbReference type="ARBA" id="ARBA00009437"/>
    </source>
</evidence>